<reference evidence="1" key="1">
    <citation type="journal article" date="2023" name="G3 (Bethesda)">
        <title>Whole genome assemblies of Zophobas morio and Tenebrio molitor.</title>
        <authorList>
            <person name="Kaur S."/>
            <person name="Stinson S.A."/>
            <person name="diCenzo G.C."/>
        </authorList>
    </citation>
    <scope>NUCLEOTIDE SEQUENCE</scope>
    <source>
        <strain evidence="1">QUZm001</strain>
    </source>
</reference>
<gene>
    <name evidence="1" type="ORF">Zmor_007153</name>
</gene>
<organism evidence="1 2">
    <name type="scientific">Zophobas morio</name>
    <dbReference type="NCBI Taxonomy" id="2755281"/>
    <lineage>
        <taxon>Eukaryota</taxon>
        <taxon>Metazoa</taxon>
        <taxon>Ecdysozoa</taxon>
        <taxon>Arthropoda</taxon>
        <taxon>Hexapoda</taxon>
        <taxon>Insecta</taxon>
        <taxon>Pterygota</taxon>
        <taxon>Neoptera</taxon>
        <taxon>Endopterygota</taxon>
        <taxon>Coleoptera</taxon>
        <taxon>Polyphaga</taxon>
        <taxon>Cucujiformia</taxon>
        <taxon>Tenebrionidae</taxon>
        <taxon>Zophobas</taxon>
    </lineage>
</organism>
<evidence type="ECO:0000313" key="1">
    <source>
        <dbReference type="EMBL" id="KAJ3662828.1"/>
    </source>
</evidence>
<dbReference type="AlphaFoldDB" id="A0AA38MPC6"/>
<keyword evidence="2" id="KW-1185">Reference proteome</keyword>
<protein>
    <recommendedName>
        <fullName evidence="3">Endonuclease-reverse transcriptase</fullName>
    </recommendedName>
</protein>
<dbReference type="Proteomes" id="UP001168821">
    <property type="component" value="Unassembled WGS sequence"/>
</dbReference>
<name>A0AA38MPC6_9CUCU</name>
<sequence>MESSGSETWRMSEKYKRTIEATEIDALKRSSRISRMDRIKNEEIRRKMKQEETVIKDIERRQLSWYGHVKHMDNNRLPKQTINWIPQYKKKRGRPKKIWMEGIRKSMSLRNLHDGQCEDRRQWRLDIGQRRRTF</sequence>
<accession>A0AA38MPC6</accession>
<evidence type="ECO:0008006" key="3">
    <source>
        <dbReference type="Google" id="ProtNLM"/>
    </source>
</evidence>
<proteinExistence type="predicted"/>
<dbReference type="EMBL" id="JALNTZ010000002">
    <property type="protein sequence ID" value="KAJ3662828.1"/>
    <property type="molecule type" value="Genomic_DNA"/>
</dbReference>
<evidence type="ECO:0000313" key="2">
    <source>
        <dbReference type="Proteomes" id="UP001168821"/>
    </source>
</evidence>
<comment type="caution">
    <text evidence="1">The sequence shown here is derived from an EMBL/GenBank/DDBJ whole genome shotgun (WGS) entry which is preliminary data.</text>
</comment>